<reference evidence="2" key="1">
    <citation type="submission" date="2020-05" db="EMBL/GenBank/DDBJ databases">
        <authorList>
            <person name="Chiriac C."/>
            <person name="Salcher M."/>
            <person name="Ghai R."/>
            <person name="Kavagutti S V."/>
        </authorList>
    </citation>
    <scope>NUCLEOTIDE SEQUENCE</scope>
</reference>
<dbReference type="AlphaFoldDB" id="A0A6J7HYJ4"/>
<sequence length="429" mass="44636">MTAPTLPPTSPWRRRTATAAATLASAAVLVPVGASAAEDPAAPATRSAATAAGDRATTRALKAGRCARRYSSARDLTAKQRLLGRTPAGAMPDGVASEPVISRDSRRNRYVAYTSTTTSTAGIVTPGRRNVYAVQRTGRMTRLANRWKVGPTRLLSDGLGGAPADGDSFSPSISGYTGRADRPKGPRQVAFLSTATNLAPGGNPTGTSAFVTGTRGGPTRRVRVPGAARSVAISGDSKVVYVATDRGLYVEDERRVRRLVLAPGIDDVSTTLNGAQAAYERGGRIYVVNVRGGVKRIAVGREPVADGGVPDRRTRLGFVRAVAFQNGNGAFRAAIDGRRVNLQRMGTSTAASVAVNVGGSAVVFGNRGHVCVEVSLLDPTHRRGGFDIPQGACPAGQGSVTDVAVSSRYNYVAFTCSTGGLYLHYVGPK</sequence>
<evidence type="ECO:0000256" key="1">
    <source>
        <dbReference type="SAM" id="MobiDB-lite"/>
    </source>
</evidence>
<dbReference type="EMBL" id="CAFBMK010000118">
    <property type="protein sequence ID" value="CAB4923425.1"/>
    <property type="molecule type" value="Genomic_DNA"/>
</dbReference>
<accession>A0A6J7HYJ4</accession>
<name>A0A6J7HYJ4_9ZZZZ</name>
<protein>
    <submittedName>
        <fullName evidence="2">Unannotated protein</fullName>
    </submittedName>
</protein>
<dbReference type="SUPFAM" id="SSF101908">
    <property type="entry name" value="Putative isomerase YbhE"/>
    <property type="match status" value="1"/>
</dbReference>
<evidence type="ECO:0000313" key="2">
    <source>
        <dbReference type="EMBL" id="CAB4923425.1"/>
    </source>
</evidence>
<gene>
    <name evidence="2" type="ORF">UFOPK3564_01970</name>
</gene>
<organism evidence="2">
    <name type="scientific">freshwater metagenome</name>
    <dbReference type="NCBI Taxonomy" id="449393"/>
    <lineage>
        <taxon>unclassified sequences</taxon>
        <taxon>metagenomes</taxon>
        <taxon>ecological metagenomes</taxon>
    </lineage>
</organism>
<feature type="region of interest" description="Disordered" evidence="1">
    <location>
        <begin position="196"/>
        <end position="219"/>
    </location>
</feature>
<proteinExistence type="predicted"/>